<comment type="caution">
    <text evidence="3">The sequence shown here is derived from an EMBL/GenBank/DDBJ whole genome shotgun (WGS) entry which is preliminary data.</text>
</comment>
<dbReference type="Proteomes" id="UP001595457">
    <property type="component" value="Unassembled WGS sequence"/>
</dbReference>
<evidence type="ECO:0008006" key="5">
    <source>
        <dbReference type="Google" id="ProtNLM"/>
    </source>
</evidence>
<feature type="coiled-coil region" evidence="1">
    <location>
        <begin position="48"/>
        <end position="97"/>
    </location>
</feature>
<dbReference type="RefSeq" id="WP_377812466.1">
    <property type="nucleotide sequence ID" value="NZ_JBHRSJ010000001.1"/>
</dbReference>
<keyword evidence="2" id="KW-0812">Transmembrane</keyword>
<keyword evidence="2" id="KW-1133">Transmembrane helix</keyword>
<sequence length="159" mass="17004">MNTYIIIGAMVLSGALPAMYLLHRISSAKDYSYSIGYSAGAESQQGTIAALQRQIDNQTVDLLKLRAARDRERIEAHEALEQAVHDADQRIADTERRALSADDATTLRAFATQLEVAATTCRNVGATVAADNMKRGAAIARTLADKASAPTEVVQEAAA</sequence>
<organism evidence="3 4">
    <name type="scientific">Azotobacter bryophylli</name>
    <dbReference type="NCBI Taxonomy" id="1986537"/>
    <lineage>
        <taxon>Bacteria</taxon>
        <taxon>Pseudomonadati</taxon>
        <taxon>Pseudomonadota</taxon>
        <taxon>Gammaproteobacteria</taxon>
        <taxon>Pseudomonadales</taxon>
        <taxon>Pseudomonadaceae</taxon>
        <taxon>Azotobacter</taxon>
    </lineage>
</organism>
<reference evidence="4" key="1">
    <citation type="journal article" date="2019" name="Int. J. Syst. Evol. Microbiol.">
        <title>The Global Catalogue of Microorganisms (GCM) 10K type strain sequencing project: providing services to taxonomists for standard genome sequencing and annotation.</title>
        <authorList>
            <consortium name="The Broad Institute Genomics Platform"/>
            <consortium name="The Broad Institute Genome Sequencing Center for Infectious Disease"/>
            <person name="Wu L."/>
            <person name="Ma J."/>
        </authorList>
    </citation>
    <scope>NUCLEOTIDE SEQUENCE [LARGE SCALE GENOMIC DNA]</scope>
    <source>
        <strain evidence="4">KCTC 62195</strain>
    </source>
</reference>
<keyword evidence="1" id="KW-0175">Coiled coil</keyword>
<gene>
    <name evidence="3" type="ORF">ACFOJE_01550</name>
</gene>
<evidence type="ECO:0000256" key="2">
    <source>
        <dbReference type="SAM" id="Phobius"/>
    </source>
</evidence>
<keyword evidence="4" id="KW-1185">Reference proteome</keyword>
<accession>A0ABV7APV2</accession>
<evidence type="ECO:0000256" key="1">
    <source>
        <dbReference type="SAM" id="Coils"/>
    </source>
</evidence>
<feature type="transmembrane region" description="Helical" evidence="2">
    <location>
        <begin position="6"/>
        <end position="22"/>
    </location>
</feature>
<proteinExistence type="predicted"/>
<protein>
    <recommendedName>
        <fullName evidence="5">DUF2514 domain-containing protein</fullName>
    </recommendedName>
</protein>
<name>A0ABV7APV2_9GAMM</name>
<evidence type="ECO:0000313" key="3">
    <source>
        <dbReference type="EMBL" id="MFC2970900.1"/>
    </source>
</evidence>
<dbReference type="EMBL" id="JBHRSJ010000001">
    <property type="protein sequence ID" value="MFC2970900.1"/>
    <property type="molecule type" value="Genomic_DNA"/>
</dbReference>
<evidence type="ECO:0000313" key="4">
    <source>
        <dbReference type="Proteomes" id="UP001595457"/>
    </source>
</evidence>
<keyword evidence="2" id="KW-0472">Membrane</keyword>